<dbReference type="PANTHER" id="PTHR34135:SF2">
    <property type="entry name" value="LYSOZYME"/>
    <property type="match status" value="1"/>
</dbReference>
<comment type="caution">
    <text evidence="4">The sequence shown here is derived from an EMBL/GenBank/DDBJ whole genome shotgun (WGS) entry which is preliminary data.</text>
</comment>
<dbReference type="SUPFAM" id="SSF51445">
    <property type="entry name" value="(Trans)glycosidases"/>
    <property type="match status" value="1"/>
</dbReference>
<name>A0ABU3FC40_9ENTE</name>
<dbReference type="InterPro" id="IPR018077">
    <property type="entry name" value="Glyco_hydro_fam25_subgr"/>
</dbReference>
<evidence type="ECO:0000256" key="2">
    <source>
        <dbReference type="ARBA" id="ARBA00022801"/>
    </source>
</evidence>
<evidence type="ECO:0000256" key="3">
    <source>
        <dbReference type="ARBA" id="ARBA00023295"/>
    </source>
</evidence>
<dbReference type="PANTHER" id="PTHR34135">
    <property type="entry name" value="LYSOZYME"/>
    <property type="match status" value="1"/>
</dbReference>
<accession>A0ABU3FC40</accession>
<protein>
    <submittedName>
        <fullName evidence="4">GH25 family lysozyme</fullName>
    </submittedName>
</protein>
<reference evidence="4" key="1">
    <citation type="submission" date="2023-03" db="EMBL/GenBank/DDBJ databases">
        <authorList>
            <person name="Shen W."/>
            <person name="Cai J."/>
        </authorList>
    </citation>
    <scope>NUCLEOTIDE SEQUENCE</scope>
    <source>
        <strain evidence="4">P66-3</strain>
    </source>
</reference>
<gene>
    <name evidence="4" type="ORF">P7H27_05740</name>
</gene>
<keyword evidence="2" id="KW-0378">Hydrolase</keyword>
<evidence type="ECO:0000313" key="4">
    <source>
        <dbReference type="EMBL" id="MDT2759260.1"/>
    </source>
</evidence>
<organism evidence="4 5">
    <name type="scientific">Enterococcus xiangfangensis</name>
    <dbReference type="NCBI Taxonomy" id="1296537"/>
    <lineage>
        <taxon>Bacteria</taxon>
        <taxon>Bacillati</taxon>
        <taxon>Bacillota</taxon>
        <taxon>Bacilli</taxon>
        <taxon>Lactobacillales</taxon>
        <taxon>Enterococcaceae</taxon>
        <taxon>Enterococcus</taxon>
    </lineage>
</organism>
<keyword evidence="5" id="KW-1185">Reference proteome</keyword>
<sequence length="196" mass="21186">MVLNGIDIASWQAGINVGANGVAADFVIVKATGGTGYVNPDCNRAVQQALASGKKVGVYHYAHEQGFQGSAQQEADFFLKNVQGYIGKAILILDWESDNKGDVAWAKAWLDYVYAKTGIRPLFYTYTGVLNSYNFSSIANANYGLWIANYGTDAAINGFKQPSGPVSPYWTSTAMYQYSSNTFLSGWSGRLDANVG</sequence>
<dbReference type="InterPro" id="IPR002053">
    <property type="entry name" value="Glyco_hydro_25"/>
</dbReference>
<dbReference type="EMBL" id="JARQAJ010000003">
    <property type="protein sequence ID" value="MDT2759260.1"/>
    <property type="molecule type" value="Genomic_DNA"/>
</dbReference>
<comment type="similarity">
    <text evidence="1">Belongs to the glycosyl hydrolase 25 family.</text>
</comment>
<proteinExistence type="inferred from homology"/>
<evidence type="ECO:0000256" key="1">
    <source>
        <dbReference type="ARBA" id="ARBA00010646"/>
    </source>
</evidence>
<dbReference type="Gene3D" id="3.20.20.80">
    <property type="entry name" value="Glycosidases"/>
    <property type="match status" value="1"/>
</dbReference>
<dbReference type="Pfam" id="PF01183">
    <property type="entry name" value="Glyco_hydro_25"/>
    <property type="match status" value="1"/>
</dbReference>
<dbReference type="SMART" id="SM00641">
    <property type="entry name" value="Glyco_25"/>
    <property type="match status" value="1"/>
</dbReference>
<dbReference type="Proteomes" id="UP001181046">
    <property type="component" value="Unassembled WGS sequence"/>
</dbReference>
<keyword evidence="3" id="KW-0326">Glycosidase</keyword>
<dbReference type="InterPro" id="IPR017853">
    <property type="entry name" value="GH"/>
</dbReference>
<dbReference type="PROSITE" id="PS51904">
    <property type="entry name" value="GLYCOSYL_HYDROL_F25_2"/>
    <property type="match status" value="1"/>
</dbReference>
<evidence type="ECO:0000313" key="5">
    <source>
        <dbReference type="Proteomes" id="UP001181046"/>
    </source>
</evidence>